<comment type="caution">
    <text evidence="2">The sequence shown here is derived from an EMBL/GenBank/DDBJ whole genome shotgun (WGS) entry which is preliminary data.</text>
</comment>
<keyword evidence="3" id="KW-1185">Reference proteome</keyword>
<accession>A0ABS0BP37</accession>
<feature type="chain" id="PRO_5045127178" description="Peptidase C39-like domain-containing protein" evidence="1">
    <location>
        <begin position="23"/>
        <end position="201"/>
    </location>
</feature>
<evidence type="ECO:0000313" key="2">
    <source>
        <dbReference type="EMBL" id="MBF6036210.1"/>
    </source>
</evidence>
<reference evidence="2 3" key="1">
    <citation type="submission" date="2020-08" db="EMBL/GenBank/DDBJ databases">
        <title>Description of novel Pseudomonas species.</title>
        <authorList>
            <person name="Duman M."/>
            <person name="Mulet M."/>
            <person name="Altun S."/>
            <person name="Saticioglu I.B."/>
            <person name="Lalucat J."/>
            <person name="Garcia-Valdes E."/>
        </authorList>
    </citation>
    <scope>NUCLEOTIDE SEQUENCE [LARGE SCALE GENOMIC DNA]</scope>
    <source>
        <strain evidence="2 3">P155</strain>
    </source>
</reference>
<evidence type="ECO:0000256" key="1">
    <source>
        <dbReference type="SAM" id="SignalP"/>
    </source>
</evidence>
<feature type="signal peptide" evidence="1">
    <location>
        <begin position="1"/>
        <end position="22"/>
    </location>
</feature>
<dbReference type="RefSeq" id="WP_194935941.1">
    <property type="nucleotide sequence ID" value="NZ_JACOPX010000017.1"/>
</dbReference>
<keyword evidence="1" id="KW-0732">Signal</keyword>
<evidence type="ECO:0008006" key="4">
    <source>
        <dbReference type="Google" id="ProtNLM"/>
    </source>
</evidence>
<dbReference type="Proteomes" id="UP000722111">
    <property type="component" value="Unassembled WGS sequence"/>
</dbReference>
<dbReference type="EMBL" id="JACOPX010000017">
    <property type="protein sequence ID" value="MBF6036210.1"/>
    <property type="molecule type" value="Genomic_DNA"/>
</dbReference>
<evidence type="ECO:0000313" key="3">
    <source>
        <dbReference type="Proteomes" id="UP000722111"/>
    </source>
</evidence>
<name>A0ABS0BP37_9PSED</name>
<sequence>MMIFTALRVASAVTALSSLGFASVAYSGAAMPVQQMSPCTCWAASAAMMLSARDGIPYTELSAAQAAGADFVTRVQAVVPGENCEYQGLPGDDVNRFAGALGLTVNPPNNPTLAQWQTMLTKGPVWAGIVLKEGAASWFGHIIVVTSISTLGAPNPDVTFIDPKDGTFHTVKFDVLKTAIENVPEQWAPTMKLPTQFLYWK</sequence>
<proteinExistence type="predicted"/>
<gene>
    <name evidence="2" type="ORF">H8F23_23425</name>
</gene>
<dbReference type="Pfam" id="PF12385">
    <property type="entry name" value="Peptidase_C70"/>
    <property type="match status" value="1"/>
</dbReference>
<organism evidence="2 3">
    <name type="scientific">Pseudomonas neuropathica</name>
    <dbReference type="NCBI Taxonomy" id="2730425"/>
    <lineage>
        <taxon>Bacteria</taxon>
        <taxon>Pseudomonadati</taxon>
        <taxon>Pseudomonadota</taxon>
        <taxon>Gammaproteobacteria</taxon>
        <taxon>Pseudomonadales</taxon>
        <taxon>Pseudomonadaceae</taxon>
        <taxon>Pseudomonas</taxon>
    </lineage>
</organism>
<protein>
    <recommendedName>
        <fullName evidence="4">Peptidase C39-like domain-containing protein</fullName>
    </recommendedName>
</protein>
<dbReference type="InterPro" id="IPR022118">
    <property type="entry name" value="Peptidase_C70_AvrRpt2"/>
</dbReference>